<keyword evidence="5" id="KW-0560">Oxidoreductase</keyword>
<accession>A0A218MAG5</accession>
<dbReference type="PANTHER" id="PTHR23409">
    <property type="entry name" value="RIBONUCLEOSIDE-DIPHOSPHATE REDUCTASE SMALL CHAIN"/>
    <property type="match status" value="1"/>
</dbReference>
<dbReference type="Pfam" id="PF00268">
    <property type="entry name" value="Ribonuc_red_sm"/>
    <property type="match status" value="1"/>
</dbReference>
<keyword evidence="9" id="KW-1185">Reference proteome</keyword>
<evidence type="ECO:0000256" key="3">
    <source>
        <dbReference type="ARBA" id="ARBA00012274"/>
    </source>
</evidence>
<dbReference type="EC" id="1.17.4.1" evidence="3"/>
<comment type="similarity">
    <text evidence="2">Belongs to the ribonucleoside diphosphate reductase small chain family.</text>
</comment>
<evidence type="ECO:0000313" key="9">
    <source>
        <dbReference type="Proteomes" id="UP000222133"/>
    </source>
</evidence>
<evidence type="ECO:0000256" key="2">
    <source>
        <dbReference type="ARBA" id="ARBA00009303"/>
    </source>
</evidence>
<dbReference type="InterPro" id="IPR030475">
    <property type="entry name" value="RNR_small_AS"/>
</dbReference>
<dbReference type="EMBL" id="MF044458">
    <property type="protein sequence ID" value="ASD53978.1"/>
    <property type="molecule type" value="Genomic_DNA"/>
</dbReference>
<dbReference type="Proteomes" id="UP000222133">
    <property type="component" value="Segment"/>
</dbReference>
<dbReference type="InterPro" id="IPR009078">
    <property type="entry name" value="Ferritin-like_SF"/>
</dbReference>
<dbReference type="InterPro" id="IPR033909">
    <property type="entry name" value="RNR_small"/>
</dbReference>
<dbReference type="Gene3D" id="1.10.620.20">
    <property type="entry name" value="Ribonucleotide Reductase, subunit A"/>
    <property type="match status" value="1"/>
</dbReference>
<evidence type="ECO:0000256" key="4">
    <source>
        <dbReference type="ARBA" id="ARBA00022723"/>
    </source>
</evidence>
<evidence type="ECO:0000256" key="1">
    <source>
        <dbReference type="ARBA" id="ARBA00001962"/>
    </source>
</evidence>
<dbReference type="FunFam" id="1.10.620.20:FF:000001">
    <property type="entry name" value="Ribonucleoside-diphosphate reductase 1 subunit beta"/>
    <property type="match status" value="1"/>
</dbReference>
<evidence type="ECO:0000256" key="7">
    <source>
        <dbReference type="ARBA" id="ARBA00023116"/>
    </source>
</evidence>
<reference evidence="9" key="1">
    <citation type="submission" date="2017-05" db="EMBL/GenBank/DDBJ databases">
        <title>ST32 complete genome sequence.</title>
        <authorList>
            <person name="Liu X."/>
            <person name="Liu H."/>
        </authorList>
    </citation>
    <scope>NUCLEOTIDE SEQUENCE [LARGE SCALE GENOMIC DNA]</scope>
</reference>
<dbReference type="GO" id="GO:0004748">
    <property type="term" value="F:ribonucleoside-diphosphate reductase activity, thioredoxin disulfide as acceptor"/>
    <property type="evidence" value="ECO:0007669"/>
    <property type="project" value="UniProtKB-EC"/>
</dbReference>
<evidence type="ECO:0000256" key="6">
    <source>
        <dbReference type="ARBA" id="ARBA00023004"/>
    </source>
</evidence>
<gene>
    <name evidence="8" type="ORF">ST32_0079</name>
</gene>
<dbReference type="GO" id="GO:0009263">
    <property type="term" value="P:deoxyribonucleotide biosynthetic process"/>
    <property type="evidence" value="ECO:0007669"/>
    <property type="project" value="UniProtKB-KW"/>
</dbReference>
<comment type="cofactor">
    <cofactor evidence="1">
        <name>Fe cation</name>
        <dbReference type="ChEBI" id="CHEBI:24875"/>
    </cofactor>
</comment>
<protein>
    <recommendedName>
        <fullName evidence="3">ribonucleoside-diphosphate reductase</fullName>
        <ecNumber evidence="3">1.17.4.1</ecNumber>
    </recommendedName>
</protein>
<dbReference type="CDD" id="cd01049">
    <property type="entry name" value="RNRR2"/>
    <property type="match status" value="1"/>
</dbReference>
<dbReference type="PROSITE" id="PS00368">
    <property type="entry name" value="RIBORED_SMALL"/>
    <property type="match status" value="1"/>
</dbReference>
<keyword evidence="4" id="KW-0479">Metal-binding</keyword>
<name>A0A218MAG5_9CAUD</name>
<keyword evidence="6" id="KW-0408">Iron</keyword>
<dbReference type="SUPFAM" id="SSF47240">
    <property type="entry name" value="Ferritin-like"/>
    <property type="match status" value="1"/>
</dbReference>
<evidence type="ECO:0000256" key="5">
    <source>
        <dbReference type="ARBA" id="ARBA00023002"/>
    </source>
</evidence>
<dbReference type="PANTHER" id="PTHR23409:SF18">
    <property type="entry name" value="RIBONUCLEOSIDE-DIPHOSPHATE REDUCTASE SUBUNIT M2"/>
    <property type="match status" value="1"/>
</dbReference>
<dbReference type="UniPathway" id="UPA00326"/>
<keyword evidence="7" id="KW-0215">Deoxyribonucleotide synthesis</keyword>
<dbReference type="InterPro" id="IPR000358">
    <property type="entry name" value="RNR_small_fam"/>
</dbReference>
<sequence length="366" mass="42219">MAYTTFSQTKNNQLLEPMFFGQNVNVARYDQQKYNIFEKLIEKQLSFFWRPEEVDVSQDRIDYAGLPECEKHIFTSNLRYQILLDSIQGRGPTTVLLPIVSIPELETWIETWSFSETIHSRSYTHIIRNIVTDPSVIFDEIVENEHIKMRAIGISQYYDELQHLTSMWHLHEDEVDLRELKKKLYLCLMSINALEAIRFYVSFACSFAFAERKLMEGNAKIIRLIARDEALHLTGTQHMLNLLASGVDDPEMAEIAKECRQECQEMFENVAQQEKDWADYLFKDGSMIGLNKQILCGYVEYITNIRMQAVGLDAPFKGATNPIPWINAWLNSDAVQVAPQETEISSYLVGQIDSEVDTNALGGFEL</sequence>
<dbReference type="NCBIfam" id="NF006576">
    <property type="entry name" value="PRK09101.1"/>
    <property type="match status" value="1"/>
</dbReference>
<organism evidence="8 9">
    <name type="scientific">Escherichia phage ST32</name>
    <dbReference type="NCBI Taxonomy" id="2005048"/>
    <lineage>
        <taxon>Viruses</taxon>
        <taxon>Duplodnaviria</taxon>
        <taxon>Heunggongvirae</taxon>
        <taxon>Uroviricota</taxon>
        <taxon>Caudoviricetes</taxon>
        <taxon>Chaseviridae</taxon>
        <taxon>Cleopatravirinae</taxon>
        <taxon>Carltongylesvirus</taxon>
        <taxon>Carltongylesvirus ST32</taxon>
    </lineage>
</organism>
<dbReference type="GO" id="GO:0046872">
    <property type="term" value="F:metal ion binding"/>
    <property type="evidence" value="ECO:0007669"/>
    <property type="project" value="UniProtKB-KW"/>
</dbReference>
<proteinExistence type="inferred from homology"/>
<dbReference type="InterPro" id="IPR012348">
    <property type="entry name" value="RNR-like"/>
</dbReference>
<evidence type="ECO:0000313" key="8">
    <source>
        <dbReference type="EMBL" id="ASD53978.1"/>
    </source>
</evidence>